<dbReference type="EMBL" id="BMHL01000004">
    <property type="protein sequence ID" value="GGC41736.1"/>
    <property type="molecule type" value="Genomic_DNA"/>
</dbReference>
<organism evidence="1 2">
    <name type="scientific">Paraburkholderia caffeinilytica</name>
    <dbReference type="NCBI Taxonomy" id="1761016"/>
    <lineage>
        <taxon>Bacteria</taxon>
        <taxon>Pseudomonadati</taxon>
        <taxon>Pseudomonadota</taxon>
        <taxon>Betaproteobacteria</taxon>
        <taxon>Burkholderiales</taxon>
        <taxon>Burkholderiaceae</taxon>
        <taxon>Paraburkholderia</taxon>
    </lineage>
</organism>
<name>A0ABQ1MJF6_9BURK</name>
<comment type="caution">
    <text evidence="1">The sequence shown here is derived from an EMBL/GenBank/DDBJ whole genome shotgun (WGS) entry which is preliminary data.</text>
</comment>
<proteinExistence type="predicted"/>
<gene>
    <name evidence="1" type="ORF">GCM10011400_30740</name>
</gene>
<evidence type="ECO:0000313" key="1">
    <source>
        <dbReference type="EMBL" id="GGC41736.1"/>
    </source>
</evidence>
<reference evidence="2" key="1">
    <citation type="journal article" date="2019" name="Int. J. Syst. Evol. Microbiol.">
        <title>The Global Catalogue of Microorganisms (GCM) 10K type strain sequencing project: providing services to taxonomists for standard genome sequencing and annotation.</title>
        <authorList>
            <consortium name="The Broad Institute Genomics Platform"/>
            <consortium name="The Broad Institute Genome Sequencing Center for Infectious Disease"/>
            <person name="Wu L."/>
            <person name="Ma J."/>
        </authorList>
    </citation>
    <scope>NUCLEOTIDE SEQUENCE [LARGE SCALE GENOMIC DNA]</scope>
    <source>
        <strain evidence="2">CGMCC 1.15103</strain>
    </source>
</reference>
<accession>A0ABQ1MJF6</accession>
<protein>
    <submittedName>
        <fullName evidence="1">Uncharacterized protein</fullName>
    </submittedName>
</protein>
<keyword evidence="2" id="KW-1185">Reference proteome</keyword>
<evidence type="ECO:0000313" key="2">
    <source>
        <dbReference type="Proteomes" id="UP000602004"/>
    </source>
</evidence>
<sequence length="57" mass="5764">MTACRRSGAIGAIEAIEATEATEAIEAIEATEAPVTAAPSPFVIAADVSALAFSDRE</sequence>
<dbReference type="Proteomes" id="UP000602004">
    <property type="component" value="Unassembled WGS sequence"/>
</dbReference>